<dbReference type="GeneID" id="54300486"/>
<dbReference type="Proteomes" id="UP000799438">
    <property type="component" value="Unassembled WGS sequence"/>
</dbReference>
<evidence type="ECO:0000313" key="2">
    <source>
        <dbReference type="EMBL" id="KAF2141591.1"/>
    </source>
</evidence>
<keyword evidence="3" id="KW-1185">Reference proteome</keyword>
<dbReference type="AlphaFoldDB" id="A0A6A6BGE2"/>
<keyword evidence="1" id="KW-0812">Transmembrane</keyword>
<accession>A0A6A6BGE2</accession>
<evidence type="ECO:0000313" key="3">
    <source>
        <dbReference type="Proteomes" id="UP000799438"/>
    </source>
</evidence>
<keyword evidence="1" id="KW-0472">Membrane</keyword>
<protein>
    <submittedName>
        <fullName evidence="2">Uncharacterized protein</fullName>
    </submittedName>
</protein>
<name>A0A6A6BGE2_9PEZI</name>
<dbReference type="EMBL" id="ML995486">
    <property type="protein sequence ID" value="KAF2141591.1"/>
    <property type="molecule type" value="Genomic_DNA"/>
</dbReference>
<keyword evidence="1" id="KW-1133">Transmembrane helix</keyword>
<organism evidence="2 3">
    <name type="scientific">Aplosporella prunicola CBS 121167</name>
    <dbReference type="NCBI Taxonomy" id="1176127"/>
    <lineage>
        <taxon>Eukaryota</taxon>
        <taxon>Fungi</taxon>
        <taxon>Dikarya</taxon>
        <taxon>Ascomycota</taxon>
        <taxon>Pezizomycotina</taxon>
        <taxon>Dothideomycetes</taxon>
        <taxon>Dothideomycetes incertae sedis</taxon>
        <taxon>Botryosphaeriales</taxon>
        <taxon>Aplosporellaceae</taxon>
        <taxon>Aplosporella</taxon>
    </lineage>
</organism>
<feature type="transmembrane region" description="Helical" evidence="1">
    <location>
        <begin position="49"/>
        <end position="68"/>
    </location>
</feature>
<evidence type="ECO:0000256" key="1">
    <source>
        <dbReference type="SAM" id="Phobius"/>
    </source>
</evidence>
<dbReference type="RefSeq" id="XP_033397303.1">
    <property type="nucleotide sequence ID" value="XM_033542989.1"/>
</dbReference>
<feature type="transmembrane region" description="Helical" evidence="1">
    <location>
        <begin position="80"/>
        <end position="100"/>
    </location>
</feature>
<gene>
    <name evidence="2" type="ORF">K452DRAFT_30654</name>
</gene>
<proteinExistence type="predicted"/>
<reference evidence="2" key="1">
    <citation type="journal article" date="2020" name="Stud. Mycol.">
        <title>101 Dothideomycetes genomes: a test case for predicting lifestyles and emergence of pathogens.</title>
        <authorList>
            <person name="Haridas S."/>
            <person name="Albert R."/>
            <person name="Binder M."/>
            <person name="Bloem J."/>
            <person name="Labutti K."/>
            <person name="Salamov A."/>
            <person name="Andreopoulos B."/>
            <person name="Baker S."/>
            <person name="Barry K."/>
            <person name="Bills G."/>
            <person name="Bluhm B."/>
            <person name="Cannon C."/>
            <person name="Castanera R."/>
            <person name="Culley D."/>
            <person name="Daum C."/>
            <person name="Ezra D."/>
            <person name="Gonzalez J."/>
            <person name="Henrissat B."/>
            <person name="Kuo A."/>
            <person name="Liang C."/>
            <person name="Lipzen A."/>
            <person name="Lutzoni F."/>
            <person name="Magnuson J."/>
            <person name="Mondo S."/>
            <person name="Nolan M."/>
            <person name="Ohm R."/>
            <person name="Pangilinan J."/>
            <person name="Park H.-J."/>
            <person name="Ramirez L."/>
            <person name="Alfaro M."/>
            <person name="Sun H."/>
            <person name="Tritt A."/>
            <person name="Yoshinaga Y."/>
            <person name="Zwiers L.-H."/>
            <person name="Turgeon B."/>
            <person name="Goodwin S."/>
            <person name="Spatafora J."/>
            <person name="Crous P."/>
            <person name="Grigoriev I."/>
        </authorList>
    </citation>
    <scope>NUCLEOTIDE SEQUENCE</scope>
    <source>
        <strain evidence="2">CBS 121167</strain>
    </source>
</reference>
<sequence>MGKSKSQPKRGVQLLNTPLGVVGLSRSTVMEFNAIERSLVRFWERRHSFCPLVLSSEWVAFFFFFFGARQMDKCMDYGMIRTLLIFISSLLNSLKLTVFLPQ</sequence>